<protein>
    <recommendedName>
        <fullName evidence="11">Chitin deacetylase</fullName>
    </recommendedName>
</protein>
<dbReference type="CDD" id="cd10951">
    <property type="entry name" value="CE4_ClCDA_like"/>
    <property type="match status" value="1"/>
</dbReference>
<dbReference type="SMART" id="SM00236">
    <property type="entry name" value="fCBD"/>
    <property type="match status" value="1"/>
</dbReference>
<dbReference type="InterPro" id="IPR035971">
    <property type="entry name" value="CBD_sf"/>
</dbReference>
<evidence type="ECO:0000256" key="2">
    <source>
        <dbReference type="ARBA" id="ARBA00022723"/>
    </source>
</evidence>
<dbReference type="GO" id="GO:0030248">
    <property type="term" value="F:cellulose binding"/>
    <property type="evidence" value="ECO:0007669"/>
    <property type="project" value="InterPro"/>
</dbReference>
<feature type="domain" description="NodB homology" evidence="8">
    <location>
        <begin position="141"/>
        <end position="324"/>
    </location>
</feature>
<dbReference type="EMBL" id="JADGJD010000212">
    <property type="protein sequence ID" value="KAJ3053392.1"/>
    <property type="molecule type" value="Genomic_DNA"/>
</dbReference>
<comment type="caution">
    <text evidence="9">The sequence shown here is derived from an EMBL/GenBank/DDBJ whole genome shotgun (WGS) entry which is preliminary data.</text>
</comment>
<keyword evidence="5" id="KW-0119">Carbohydrate metabolism</keyword>
<keyword evidence="2" id="KW-0479">Metal-binding</keyword>
<evidence type="ECO:0000313" key="9">
    <source>
        <dbReference type="EMBL" id="KAJ3053392.1"/>
    </source>
</evidence>
<evidence type="ECO:0000256" key="6">
    <source>
        <dbReference type="SAM" id="SignalP"/>
    </source>
</evidence>
<evidence type="ECO:0000256" key="4">
    <source>
        <dbReference type="ARBA" id="ARBA00022801"/>
    </source>
</evidence>
<dbReference type="GO" id="GO:0016810">
    <property type="term" value="F:hydrolase activity, acting on carbon-nitrogen (but not peptide) bonds"/>
    <property type="evidence" value="ECO:0007669"/>
    <property type="project" value="InterPro"/>
</dbReference>
<dbReference type="PROSITE" id="PS51164">
    <property type="entry name" value="CBM1_2"/>
    <property type="match status" value="1"/>
</dbReference>
<dbReference type="GO" id="GO:0005975">
    <property type="term" value="P:carbohydrate metabolic process"/>
    <property type="evidence" value="ECO:0007669"/>
    <property type="project" value="InterPro"/>
</dbReference>
<name>A0AAD5X2T1_9FUNG</name>
<evidence type="ECO:0000259" key="8">
    <source>
        <dbReference type="PROSITE" id="PS51677"/>
    </source>
</evidence>
<proteinExistence type="predicted"/>
<dbReference type="SUPFAM" id="SSF88713">
    <property type="entry name" value="Glycoside hydrolase/deacetylase"/>
    <property type="match status" value="1"/>
</dbReference>
<dbReference type="PANTHER" id="PTHR46471:SF9">
    <property type="entry name" value="CHITIN DEACETYLASE"/>
    <property type="match status" value="1"/>
</dbReference>
<dbReference type="Pfam" id="PF00734">
    <property type="entry name" value="CBM_1"/>
    <property type="match status" value="1"/>
</dbReference>
<keyword evidence="3 6" id="KW-0732">Signal</keyword>
<evidence type="ECO:0000259" key="7">
    <source>
        <dbReference type="PROSITE" id="PS51164"/>
    </source>
</evidence>
<dbReference type="GO" id="GO:0005576">
    <property type="term" value="C:extracellular region"/>
    <property type="evidence" value="ECO:0007669"/>
    <property type="project" value="InterPro"/>
</dbReference>
<evidence type="ECO:0000256" key="5">
    <source>
        <dbReference type="ARBA" id="ARBA00023277"/>
    </source>
</evidence>
<reference evidence="9" key="1">
    <citation type="submission" date="2020-05" db="EMBL/GenBank/DDBJ databases">
        <title>Phylogenomic resolution of chytrid fungi.</title>
        <authorList>
            <person name="Stajich J.E."/>
            <person name="Amses K."/>
            <person name="Simmons R."/>
            <person name="Seto K."/>
            <person name="Myers J."/>
            <person name="Bonds A."/>
            <person name="Quandt C.A."/>
            <person name="Barry K."/>
            <person name="Liu P."/>
            <person name="Grigoriev I."/>
            <person name="Longcore J.E."/>
            <person name="James T.Y."/>
        </authorList>
    </citation>
    <scope>NUCLEOTIDE SEQUENCE</scope>
    <source>
        <strain evidence="9">JEL0318</strain>
    </source>
</reference>
<dbReference type="InterPro" id="IPR000254">
    <property type="entry name" value="CBD"/>
</dbReference>
<dbReference type="PANTHER" id="PTHR46471">
    <property type="entry name" value="CHITIN DEACETYLASE"/>
    <property type="match status" value="1"/>
</dbReference>
<evidence type="ECO:0000313" key="10">
    <source>
        <dbReference type="Proteomes" id="UP001212841"/>
    </source>
</evidence>
<accession>A0AAD5X2T1</accession>
<feature type="chain" id="PRO_5042270820" description="Chitin deacetylase" evidence="6">
    <location>
        <begin position="17"/>
        <end position="353"/>
    </location>
</feature>
<evidence type="ECO:0000256" key="1">
    <source>
        <dbReference type="ARBA" id="ARBA00001941"/>
    </source>
</evidence>
<dbReference type="PROSITE" id="PS51677">
    <property type="entry name" value="NODB"/>
    <property type="match status" value="1"/>
</dbReference>
<keyword evidence="10" id="KW-1185">Reference proteome</keyword>
<evidence type="ECO:0000256" key="3">
    <source>
        <dbReference type="ARBA" id="ARBA00022729"/>
    </source>
</evidence>
<organism evidence="9 10">
    <name type="scientific">Rhizophlyctis rosea</name>
    <dbReference type="NCBI Taxonomy" id="64517"/>
    <lineage>
        <taxon>Eukaryota</taxon>
        <taxon>Fungi</taxon>
        <taxon>Fungi incertae sedis</taxon>
        <taxon>Chytridiomycota</taxon>
        <taxon>Chytridiomycota incertae sedis</taxon>
        <taxon>Chytridiomycetes</taxon>
        <taxon>Rhizophlyctidales</taxon>
        <taxon>Rhizophlyctidaceae</taxon>
        <taxon>Rhizophlyctis</taxon>
    </lineage>
</organism>
<dbReference type="SUPFAM" id="SSF57180">
    <property type="entry name" value="Cellulose-binding domain"/>
    <property type="match status" value="1"/>
</dbReference>
<dbReference type="InterPro" id="IPR002509">
    <property type="entry name" value="NODB_dom"/>
</dbReference>
<comment type="cofactor">
    <cofactor evidence="1">
        <name>Co(2+)</name>
        <dbReference type="ChEBI" id="CHEBI:48828"/>
    </cofactor>
</comment>
<dbReference type="GO" id="GO:0046872">
    <property type="term" value="F:metal ion binding"/>
    <property type="evidence" value="ECO:0007669"/>
    <property type="project" value="UniProtKB-KW"/>
</dbReference>
<dbReference type="InterPro" id="IPR011330">
    <property type="entry name" value="Glyco_hydro/deAcase_b/a-brl"/>
</dbReference>
<keyword evidence="4" id="KW-0378">Hydrolase</keyword>
<feature type="signal peptide" evidence="6">
    <location>
        <begin position="1"/>
        <end position="16"/>
    </location>
</feature>
<dbReference type="PROSITE" id="PS00562">
    <property type="entry name" value="CBM1_1"/>
    <property type="match status" value="1"/>
</dbReference>
<dbReference type="Gene3D" id="3.20.20.370">
    <property type="entry name" value="Glycoside hydrolase/deacetylase"/>
    <property type="match status" value="1"/>
</dbReference>
<feature type="domain" description="CBM1" evidence="7">
    <location>
        <begin position="15"/>
        <end position="51"/>
    </location>
</feature>
<gene>
    <name evidence="9" type="ORF">HK097_004399</name>
</gene>
<dbReference type="Pfam" id="PF01522">
    <property type="entry name" value="Polysacc_deac_1"/>
    <property type="match status" value="1"/>
</dbReference>
<evidence type="ECO:0008006" key="11">
    <source>
        <dbReference type="Google" id="ProtNLM"/>
    </source>
</evidence>
<dbReference type="Proteomes" id="UP001212841">
    <property type="component" value="Unassembled WGS sequence"/>
</dbReference>
<dbReference type="AlphaFoldDB" id="A0AAD5X2T1"/>
<sequence>MQTKLVLLSLVSSAFAAGQYGQCGGRGFTGDTSCPSGWSCRYSNDFYSQCLPGAASTTTTRPPVTTTTTTTTRPPVTTTTAGCAANTLTVTPAPVTVTAPGNVVTITVTAATTTTTRTTSTTSAPVPTGKATFYSKCKQPNTLAMTFDDGPAGYHRKILDTANAAGAKVTFFTNGKLYNCIYDSAATLYEAYTTGHQVASHTWSHPDLTGLSDAGKTEEIVKVENALKKIIGAKPTYLRPPYGSSNDAVLTVAGGLGYRAVVNWDLDSQDWNGLTPAASLAQTSFTNADNSGHIILSHENYQSTVDTLLPNVIAWAKQKGWKLVTVGECLGEDPSLWYKDVGTPSTRDSTWVC</sequence>